<dbReference type="Gene3D" id="1.20.920.30">
    <property type="match status" value="1"/>
</dbReference>
<dbReference type="SUPFAM" id="SSF52540">
    <property type="entry name" value="P-loop containing nucleoside triphosphate hydrolases"/>
    <property type="match status" value="1"/>
</dbReference>
<accession>A0AAV2H769</accession>
<gene>
    <name evidence="1" type="ORF">GSLYS_00003675001</name>
</gene>
<dbReference type="InterPro" id="IPR026983">
    <property type="entry name" value="DHC"/>
</dbReference>
<reference evidence="1 2" key="1">
    <citation type="submission" date="2024-04" db="EMBL/GenBank/DDBJ databases">
        <authorList>
            <consortium name="Genoscope - CEA"/>
            <person name="William W."/>
        </authorList>
    </citation>
    <scope>NUCLEOTIDE SEQUENCE [LARGE SCALE GENOMIC DNA]</scope>
</reference>
<keyword evidence="2" id="KW-1185">Reference proteome</keyword>
<dbReference type="Gene3D" id="3.40.50.300">
    <property type="entry name" value="P-loop containing nucleotide triphosphate hydrolases"/>
    <property type="match status" value="1"/>
</dbReference>
<evidence type="ECO:0000313" key="2">
    <source>
        <dbReference type="Proteomes" id="UP001497497"/>
    </source>
</evidence>
<evidence type="ECO:0000313" key="1">
    <source>
        <dbReference type="EMBL" id="CAL1529520.1"/>
    </source>
</evidence>
<dbReference type="Proteomes" id="UP001497497">
    <property type="component" value="Unassembled WGS sequence"/>
</dbReference>
<dbReference type="GO" id="GO:0045505">
    <property type="term" value="F:dynein intermediate chain binding"/>
    <property type="evidence" value="ECO:0007669"/>
    <property type="project" value="InterPro"/>
</dbReference>
<dbReference type="AlphaFoldDB" id="A0AAV2H769"/>
<organism evidence="1 2">
    <name type="scientific">Lymnaea stagnalis</name>
    <name type="common">Great pond snail</name>
    <name type="synonym">Helix stagnalis</name>
    <dbReference type="NCBI Taxonomy" id="6523"/>
    <lineage>
        <taxon>Eukaryota</taxon>
        <taxon>Metazoa</taxon>
        <taxon>Spiralia</taxon>
        <taxon>Lophotrochozoa</taxon>
        <taxon>Mollusca</taxon>
        <taxon>Gastropoda</taxon>
        <taxon>Heterobranchia</taxon>
        <taxon>Euthyneura</taxon>
        <taxon>Panpulmonata</taxon>
        <taxon>Hygrophila</taxon>
        <taxon>Lymnaeoidea</taxon>
        <taxon>Lymnaeidae</taxon>
        <taxon>Lymnaea</taxon>
    </lineage>
</organism>
<feature type="non-terminal residue" evidence="1">
    <location>
        <position position="1"/>
    </location>
</feature>
<dbReference type="EMBL" id="CAXITT010000050">
    <property type="protein sequence ID" value="CAL1529520.1"/>
    <property type="molecule type" value="Genomic_DNA"/>
</dbReference>
<dbReference type="PANTHER" id="PTHR22878">
    <property type="entry name" value="DYNEIN HEAVY CHAIN 6, AXONEMAL-LIKE-RELATED"/>
    <property type="match status" value="1"/>
</dbReference>
<name>A0AAV2H769_LYMST</name>
<protein>
    <submittedName>
        <fullName evidence="1">Uncharacterized protein</fullName>
    </submittedName>
</protein>
<dbReference type="GO" id="GO:0030286">
    <property type="term" value="C:dynein complex"/>
    <property type="evidence" value="ECO:0007669"/>
    <property type="project" value="InterPro"/>
</dbReference>
<dbReference type="Pfam" id="PF12775">
    <property type="entry name" value="AAA_7"/>
    <property type="match status" value="1"/>
</dbReference>
<comment type="caution">
    <text evidence="1">The sequence shown here is derived from an EMBL/GenBank/DDBJ whole genome shotgun (WGS) entry which is preliminary data.</text>
</comment>
<dbReference type="GO" id="GO:0007018">
    <property type="term" value="P:microtubule-based movement"/>
    <property type="evidence" value="ECO:0007669"/>
    <property type="project" value="InterPro"/>
</dbReference>
<dbReference type="PANTHER" id="PTHR22878:SF70">
    <property type="entry name" value="DYNEIN HEAVY CHAIN 2, AXONEMAL"/>
    <property type="match status" value="1"/>
</dbReference>
<dbReference type="GO" id="GO:0051959">
    <property type="term" value="F:dynein light intermediate chain binding"/>
    <property type="evidence" value="ECO:0007669"/>
    <property type="project" value="InterPro"/>
</dbReference>
<sequence>QWVDHWNWYDLTDTSPMKLVDIQFIGAMGPPGGGRNFITPRFIRHLNNIAINVFDDEAMITIFSQILQWHFKTQEFPESMFVCIPQVVSGTLKVYQQAMYNLLPTPA</sequence>
<feature type="non-terminal residue" evidence="1">
    <location>
        <position position="107"/>
    </location>
</feature>
<dbReference type="InterPro" id="IPR027417">
    <property type="entry name" value="P-loop_NTPase"/>
</dbReference>
<proteinExistence type="predicted"/>